<dbReference type="Proteomes" id="UP001335648">
    <property type="component" value="Unassembled WGS sequence"/>
</dbReference>
<evidence type="ECO:0000313" key="2">
    <source>
        <dbReference type="Proteomes" id="UP001335648"/>
    </source>
</evidence>
<gene>
    <name evidence="1" type="ORF">CesoFtcFv8_010438</name>
</gene>
<reference evidence="1 2" key="1">
    <citation type="journal article" date="2023" name="Mol. Biol. Evol.">
        <title>Genomics of Secondarily Temperate Adaptation in the Only Non-Antarctic Icefish.</title>
        <authorList>
            <person name="Rivera-Colon A.G."/>
            <person name="Rayamajhi N."/>
            <person name="Minhas B.F."/>
            <person name="Madrigal G."/>
            <person name="Bilyk K.T."/>
            <person name="Yoon V."/>
            <person name="Hune M."/>
            <person name="Gregory S."/>
            <person name="Cheng C.H.C."/>
            <person name="Catchen J.M."/>
        </authorList>
    </citation>
    <scope>NUCLEOTIDE SEQUENCE [LARGE SCALE GENOMIC DNA]</scope>
    <source>
        <strain evidence="1">JC2023a</strain>
    </source>
</reference>
<keyword evidence="2" id="KW-1185">Reference proteome</keyword>
<accession>A0AAN8C579</accession>
<name>A0AAN8C579_9TELE</name>
<evidence type="ECO:0000313" key="1">
    <source>
        <dbReference type="EMBL" id="KAK5897370.1"/>
    </source>
</evidence>
<organism evidence="1 2">
    <name type="scientific">Champsocephalus esox</name>
    <name type="common">pike icefish</name>
    <dbReference type="NCBI Taxonomy" id="159716"/>
    <lineage>
        <taxon>Eukaryota</taxon>
        <taxon>Metazoa</taxon>
        <taxon>Chordata</taxon>
        <taxon>Craniata</taxon>
        <taxon>Vertebrata</taxon>
        <taxon>Euteleostomi</taxon>
        <taxon>Actinopterygii</taxon>
        <taxon>Neopterygii</taxon>
        <taxon>Teleostei</taxon>
        <taxon>Neoteleostei</taxon>
        <taxon>Acanthomorphata</taxon>
        <taxon>Eupercaria</taxon>
        <taxon>Perciformes</taxon>
        <taxon>Notothenioidei</taxon>
        <taxon>Channichthyidae</taxon>
        <taxon>Champsocephalus</taxon>
    </lineage>
</organism>
<dbReference type="AlphaFoldDB" id="A0AAN8C579"/>
<protein>
    <submittedName>
        <fullName evidence="1">Uncharacterized protein</fullName>
    </submittedName>
</protein>
<sequence length="70" mass="7804">MGRVQLTLSHLQQELYEDRASLGLLPLPSQSLSSLWKSYVWAERWRGLGLVSGGLAGSGEVLSYTPEELW</sequence>
<comment type="caution">
    <text evidence="1">The sequence shown here is derived from an EMBL/GenBank/DDBJ whole genome shotgun (WGS) entry which is preliminary data.</text>
</comment>
<dbReference type="EMBL" id="JAULUE010002053">
    <property type="protein sequence ID" value="KAK5897370.1"/>
    <property type="molecule type" value="Genomic_DNA"/>
</dbReference>
<proteinExistence type="predicted"/>